<evidence type="ECO:0000313" key="15">
    <source>
        <dbReference type="EMBL" id="CDR30850.1"/>
    </source>
</evidence>
<dbReference type="InterPro" id="IPR005760">
    <property type="entry name" value="A/G_AdeGlyc_MutY"/>
</dbReference>
<evidence type="ECO:0000256" key="1">
    <source>
        <dbReference type="ARBA" id="ARBA00000843"/>
    </source>
</evidence>
<evidence type="ECO:0000256" key="12">
    <source>
        <dbReference type="ARBA" id="ARBA00023295"/>
    </source>
</evidence>
<dbReference type="InterPro" id="IPR004036">
    <property type="entry name" value="Endonuclease-III-like_CS2"/>
</dbReference>
<evidence type="ECO:0000256" key="13">
    <source>
        <dbReference type="RuleBase" id="RU365096"/>
    </source>
</evidence>
<dbReference type="InterPro" id="IPR015797">
    <property type="entry name" value="NUDIX_hydrolase-like_dom_sf"/>
</dbReference>
<evidence type="ECO:0000256" key="10">
    <source>
        <dbReference type="ARBA" id="ARBA00023014"/>
    </source>
</evidence>
<dbReference type="PANTHER" id="PTHR42944:SF1">
    <property type="entry name" value="ADENINE DNA GLYCOSYLASE"/>
    <property type="match status" value="1"/>
</dbReference>
<keyword evidence="8" id="KW-0378">Hydrolase</keyword>
<dbReference type="OrthoDB" id="9802365at2"/>
<keyword evidence="5" id="KW-0004">4Fe-4S</keyword>
<dbReference type="GO" id="GO:0000701">
    <property type="term" value="F:purine-specific mismatch base pair DNA N-glycosylase activity"/>
    <property type="evidence" value="ECO:0007669"/>
    <property type="project" value="UniProtKB-EC"/>
</dbReference>
<dbReference type="InterPro" id="IPR011257">
    <property type="entry name" value="DNA_glycosylase"/>
</dbReference>
<dbReference type="GO" id="GO:0051539">
    <property type="term" value="F:4 iron, 4 sulfur cluster binding"/>
    <property type="evidence" value="ECO:0007669"/>
    <property type="project" value="UniProtKB-UniRule"/>
</dbReference>
<dbReference type="Gene3D" id="3.90.79.10">
    <property type="entry name" value="Nucleoside Triphosphate Pyrophosphohydrolase"/>
    <property type="match status" value="1"/>
</dbReference>
<organism evidence="15 16">
    <name type="scientific">Acholeplasma oculi</name>
    <dbReference type="NCBI Taxonomy" id="35623"/>
    <lineage>
        <taxon>Bacteria</taxon>
        <taxon>Bacillati</taxon>
        <taxon>Mycoplasmatota</taxon>
        <taxon>Mollicutes</taxon>
        <taxon>Acholeplasmatales</taxon>
        <taxon>Acholeplasmataceae</taxon>
        <taxon>Acholeplasma</taxon>
    </lineage>
</organism>
<proteinExistence type="inferred from homology"/>
<keyword evidence="7 13" id="KW-0227">DNA damage</keyword>
<dbReference type="EC" id="3.2.2.31" evidence="3 13"/>
<evidence type="ECO:0000256" key="6">
    <source>
        <dbReference type="ARBA" id="ARBA00022723"/>
    </source>
</evidence>
<dbReference type="Proteomes" id="UP000032434">
    <property type="component" value="Chromosome 1"/>
</dbReference>
<dbReference type="PROSITE" id="PS00764">
    <property type="entry name" value="ENDONUCLEASE_III_1"/>
    <property type="match status" value="1"/>
</dbReference>
<dbReference type="Gene3D" id="1.10.340.30">
    <property type="entry name" value="Hypothetical protein, domain 2"/>
    <property type="match status" value="1"/>
</dbReference>
<keyword evidence="16" id="KW-1185">Reference proteome</keyword>
<gene>
    <name evidence="15" type="primary">mutY</name>
    <name evidence="15" type="ORF">Aocu_07770</name>
</gene>
<dbReference type="Gene3D" id="1.10.1670.10">
    <property type="entry name" value="Helix-hairpin-Helix base-excision DNA repair enzymes (C-terminal)"/>
    <property type="match status" value="1"/>
</dbReference>
<dbReference type="Pfam" id="PF00633">
    <property type="entry name" value="HHH"/>
    <property type="match status" value="1"/>
</dbReference>
<evidence type="ECO:0000256" key="9">
    <source>
        <dbReference type="ARBA" id="ARBA00023004"/>
    </source>
</evidence>
<dbReference type="EMBL" id="LK028559">
    <property type="protein sequence ID" value="CDR30850.1"/>
    <property type="molecule type" value="Genomic_DNA"/>
</dbReference>
<comment type="catalytic activity">
    <reaction evidence="1 13">
        <text>Hydrolyzes free adenine bases from 7,8-dihydro-8-oxoguanine:adenine mismatched double-stranded DNA, leaving an apurinic site.</text>
        <dbReference type="EC" id="3.2.2.31"/>
    </reaction>
</comment>
<reference evidence="16" key="1">
    <citation type="submission" date="2014-05" db="EMBL/GenBank/DDBJ databases">
        <authorList>
            <person name="Kube M."/>
        </authorList>
    </citation>
    <scope>NUCLEOTIDE SEQUENCE [LARGE SCALE GENOMIC DNA]</scope>
</reference>
<keyword evidence="11" id="KW-0234">DNA repair</keyword>
<dbReference type="SMART" id="SM00478">
    <property type="entry name" value="ENDO3c"/>
    <property type="match status" value="1"/>
</dbReference>
<dbReference type="GO" id="GO:0006284">
    <property type="term" value="P:base-excision repair"/>
    <property type="evidence" value="ECO:0007669"/>
    <property type="project" value="UniProtKB-UniRule"/>
</dbReference>
<dbReference type="RefSeq" id="WP_045749347.1">
    <property type="nucleotide sequence ID" value="NZ_FUZK01000001.1"/>
</dbReference>
<dbReference type="PATRIC" id="fig|35623.3.peg.777"/>
<keyword evidence="9 13" id="KW-0408">Iron</keyword>
<dbReference type="InterPro" id="IPR023170">
    <property type="entry name" value="HhH_base_excis_C"/>
</dbReference>
<dbReference type="Pfam" id="PF10576">
    <property type="entry name" value="EndIII_4Fe-2S"/>
    <property type="match status" value="1"/>
</dbReference>
<dbReference type="InterPro" id="IPR044298">
    <property type="entry name" value="MIG/MutY"/>
</dbReference>
<dbReference type="HOGENOM" id="CLU_012862_0_3_14"/>
<dbReference type="InterPro" id="IPR000445">
    <property type="entry name" value="HhH_motif"/>
</dbReference>
<comment type="similarity">
    <text evidence="2 13">Belongs to the Nth/MutY family.</text>
</comment>
<evidence type="ECO:0000256" key="4">
    <source>
        <dbReference type="ARBA" id="ARBA00022023"/>
    </source>
</evidence>
<evidence type="ECO:0000259" key="14">
    <source>
        <dbReference type="SMART" id="SM00478"/>
    </source>
</evidence>
<keyword evidence="6" id="KW-0479">Metal-binding</keyword>
<protein>
    <recommendedName>
        <fullName evidence="4 13">Adenine DNA glycosylase</fullName>
        <ecNumber evidence="3 13">3.2.2.31</ecNumber>
    </recommendedName>
</protein>
<dbReference type="FunCoup" id="A0A061AAC2">
    <property type="interactions" value="306"/>
</dbReference>
<dbReference type="GO" id="GO:0035485">
    <property type="term" value="F:adenine/guanine mispair binding"/>
    <property type="evidence" value="ECO:0007669"/>
    <property type="project" value="TreeGrafter"/>
</dbReference>
<dbReference type="STRING" id="35623.Aocu_07770"/>
<dbReference type="PROSITE" id="PS01155">
    <property type="entry name" value="ENDONUCLEASE_III_2"/>
    <property type="match status" value="1"/>
</dbReference>
<feature type="domain" description="HhH-GPD" evidence="14">
    <location>
        <begin position="34"/>
        <end position="186"/>
    </location>
</feature>
<dbReference type="InterPro" id="IPR004035">
    <property type="entry name" value="Endouclease-III_FeS-bd_BS"/>
</dbReference>
<evidence type="ECO:0000256" key="7">
    <source>
        <dbReference type="ARBA" id="ARBA00022763"/>
    </source>
</evidence>
<evidence type="ECO:0000256" key="8">
    <source>
        <dbReference type="ARBA" id="ARBA00022801"/>
    </source>
</evidence>
<dbReference type="CDD" id="cd03431">
    <property type="entry name" value="NUDIX_DNA_Glycosylase_C-MutY"/>
    <property type="match status" value="1"/>
</dbReference>
<dbReference type="PANTHER" id="PTHR42944">
    <property type="entry name" value="ADENINE DNA GLYCOSYLASE"/>
    <property type="match status" value="1"/>
</dbReference>
<keyword evidence="12 13" id="KW-0326">Glycosidase</keyword>
<dbReference type="InterPro" id="IPR003651">
    <property type="entry name" value="Endonuclease3_FeS-loop_motif"/>
</dbReference>
<dbReference type="Pfam" id="PF00730">
    <property type="entry name" value="HhH-GPD"/>
    <property type="match status" value="1"/>
</dbReference>
<dbReference type="SUPFAM" id="SSF55811">
    <property type="entry name" value="Nudix"/>
    <property type="match status" value="1"/>
</dbReference>
<dbReference type="KEGG" id="aoc:Aocu_07770"/>
<dbReference type="SUPFAM" id="SSF48150">
    <property type="entry name" value="DNA-glycosylase"/>
    <property type="match status" value="1"/>
</dbReference>
<dbReference type="InterPro" id="IPR029119">
    <property type="entry name" value="MutY_C"/>
</dbReference>
<evidence type="ECO:0000256" key="2">
    <source>
        <dbReference type="ARBA" id="ARBA00008343"/>
    </source>
</evidence>
<dbReference type="CDD" id="cd00056">
    <property type="entry name" value="ENDO3c"/>
    <property type="match status" value="1"/>
</dbReference>
<evidence type="ECO:0000313" key="16">
    <source>
        <dbReference type="Proteomes" id="UP000032434"/>
    </source>
</evidence>
<evidence type="ECO:0000256" key="5">
    <source>
        <dbReference type="ARBA" id="ARBA00022485"/>
    </source>
</evidence>
<evidence type="ECO:0000256" key="3">
    <source>
        <dbReference type="ARBA" id="ARBA00012045"/>
    </source>
</evidence>
<dbReference type="GO" id="GO:0006298">
    <property type="term" value="P:mismatch repair"/>
    <property type="evidence" value="ECO:0007669"/>
    <property type="project" value="TreeGrafter"/>
</dbReference>
<dbReference type="GO" id="GO:0046872">
    <property type="term" value="F:metal ion binding"/>
    <property type="evidence" value="ECO:0007669"/>
    <property type="project" value="UniProtKB-UniRule"/>
</dbReference>
<dbReference type="NCBIfam" id="TIGR01084">
    <property type="entry name" value="mutY"/>
    <property type="match status" value="1"/>
</dbReference>
<dbReference type="GO" id="GO:0032357">
    <property type="term" value="F:oxidized purine DNA binding"/>
    <property type="evidence" value="ECO:0007669"/>
    <property type="project" value="TreeGrafter"/>
</dbReference>
<dbReference type="InParanoid" id="A0A061AAC2"/>
<accession>A0A061AAC2</accession>
<dbReference type="SMART" id="SM00525">
    <property type="entry name" value="FES"/>
    <property type="match status" value="1"/>
</dbReference>
<comment type="cofactor">
    <cofactor evidence="13">
        <name>[4Fe-4S] cluster</name>
        <dbReference type="ChEBI" id="CHEBI:49883"/>
    </cofactor>
    <text evidence="13">Binds 1 [4Fe-4S] cluster.</text>
</comment>
<comment type="function">
    <text evidence="13">Adenine glycosylase active on G-A mispairs.</text>
</comment>
<keyword evidence="10" id="KW-0411">Iron-sulfur</keyword>
<dbReference type="InterPro" id="IPR003265">
    <property type="entry name" value="HhH-GPD_domain"/>
</dbReference>
<dbReference type="GO" id="GO:0034039">
    <property type="term" value="F:8-oxo-7,8-dihydroguanine DNA N-glycosylase activity"/>
    <property type="evidence" value="ECO:0007669"/>
    <property type="project" value="TreeGrafter"/>
</dbReference>
<dbReference type="AlphaFoldDB" id="A0A061AAC2"/>
<name>A0A061AAC2_9MOLU</name>
<sequence>MEYLQLFNWYDTYHRDLPFRKTKNPYQIWVSEIMLQQTQVDTMLPYYEKFLKTFPNCFVLASKDLDEVLKVVQGIGYYKRFRMLLEGAKYVVDTYQGNLPSDYEKLLKIPGIGAYTAGAIMSIAFDKPYPATDGNVIRVLSRVYQYSDDFRIEKNKKKLNEINKKLIKNSGNPYKYTQSVMELGATVCKPQNPKCNECPLSNMCLSYQSGTQLNYPVMSKLKEKKEVVYTVLILKYKDGYLLRKRDDALLHGFYEFVQIETGSIHYAQNTLENEGVTVSITDELKPIKHVFTHMVWHIKPYLGYVDQMIEGYELVTDFSLITRSSVLEKILKVML</sequence>
<evidence type="ECO:0000256" key="11">
    <source>
        <dbReference type="ARBA" id="ARBA00023204"/>
    </source>
</evidence>